<dbReference type="EMBL" id="GDHF01010127">
    <property type="protein sequence ID" value="JAI42187.1"/>
    <property type="molecule type" value="Transcribed_RNA"/>
</dbReference>
<feature type="domain" description="SAM" evidence="1">
    <location>
        <begin position="66"/>
        <end position="127"/>
    </location>
</feature>
<dbReference type="GO" id="GO:0005634">
    <property type="term" value="C:nucleus"/>
    <property type="evidence" value="ECO:0007669"/>
    <property type="project" value="TreeGrafter"/>
</dbReference>
<dbReference type="SUPFAM" id="SSF47769">
    <property type="entry name" value="SAM/Pointed domain"/>
    <property type="match status" value="1"/>
</dbReference>
<dbReference type="PANTHER" id="PTHR11037">
    <property type="entry name" value="TRANSCRIPTION FACTOR CP2"/>
    <property type="match status" value="1"/>
</dbReference>
<dbReference type="InterPro" id="IPR041418">
    <property type="entry name" value="SAM_3"/>
</dbReference>
<name>A0A0K8VTH7_BACLA</name>
<proteinExistence type="predicted"/>
<dbReference type="InterPro" id="IPR040167">
    <property type="entry name" value="TF_CP2-like"/>
</dbReference>
<evidence type="ECO:0000313" key="2">
    <source>
        <dbReference type="EMBL" id="JAI42187.1"/>
    </source>
</evidence>
<dbReference type="Gene3D" id="1.10.150.50">
    <property type="entry name" value="Transcription Factor, Ets-1"/>
    <property type="match status" value="1"/>
</dbReference>
<dbReference type="PANTHER" id="PTHR11037:SF21">
    <property type="entry name" value="GEMINI, ISOFORM C"/>
    <property type="match status" value="1"/>
</dbReference>
<accession>A0A0K8VTH7</accession>
<dbReference type="OrthoDB" id="9996779at2759"/>
<dbReference type="FunFam" id="1.10.150.50:FF:000073">
    <property type="entry name" value="Gemini, isoform C"/>
    <property type="match status" value="1"/>
</dbReference>
<sequence>MKIWPNSPVHIPKYDGILPYTGGSPVTNSSPIAINSVTSTNSPTLKLMEANMVSPQQSATPDMDDYTINILPESSPSQVSQWLSHHRLTSYLSTFLHFSGSDIMRMSKEDLIQICGLADGIRMFNILRAKYDHIFLFNFLITYILSINENCVSELLHRVLHFM</sequence>
<evidence type="ECO:0000259" key="1">
    <source>
        <dbReference type="Pfam" id="PF18016"/>
    </source>
</evidence>
<dbReference type="Pfam" id="PF18016">
    <property type="entry name" value="SAM_3"/>
    <property type="match status" value="1"/>
</dbReference>
<dbReference type="GO" id="GO:0001228">
    <property type="term" value="F:DNA-binding transcription activator activity, RNA polymerase II-specific"/>
    <property type="evidence" value="ECO:0007669"/>
    <property type="project" value="TreeGrafter"/>
</dbReference>
<reference evidence="2" key="1">
    <citation type="submission" date="2015-06" db="EMBL/GenBank/DDBJ databases">
        <authorList>
            <person name="Hoefler B.C."/>
            <person name="Straight P.D."/>
        </authorList>
    </citation>
    <scope>NUCLEOTIDE SEQUENCE</scope>
</reference>
<dbReference type="GO" id="GO:0000978">
    <property type="term" value="F:RNA polymerase II cis-regulatory region sequence-specific DNA binding"/>
    <property type="evidence" value="ECO:0007669"/>
    <property type="project" value="TreeGrafter"/>
</dbReference>
<gene>
    <name evidence="2" type="primary">Ubp1_5</name>
    <name evidence="2" type="ORF">c3_g2_i7</name>
</gene>
<organism evidence="2">
    <name type="scientific">Bactrocera latifrons</name>
    <name type="common">Malaysian fruit fly</name>
    <name type="synonym">Chaetodacus latifrons</name>
    <dbReference type="NCBI Taxonomy" id="174628"/>
    <lineage>
        <taxon>Eukaryota</taxon>
        <taxon>Metazoa</taxon>
        <taxon>Ecdysozoa</taxon>
        <taxon>Arthropoda</taxon>
        <taxon>Hexapoda</taxon>
        <taxon>Insecta</taxon>
        <taxon>Pterygota</taxon>
        <taxon>Neoptera</taxon>
        <taxon>Endopterygota</taxon>
        <taxon>Diptera</taxon>
        <taxon>Brachycera</taxon>
        <taxon>Muscomorpha</taxon>
        <taxon>Tephritoidea</taxon>
        <taxon>Tephritidae</taxon>
        <taxon>Bactrocera</taxon>
        <taxon>Bactrocera</taxon>
    </lineage>
</organism>
<dbReference type="AlphaFoldDB" id="A0A0K8VTH7"/>
<dbReference type="InterPro" id="IPR013761">
    <property type="entry name" value="SAM/pointed_sf"/>
</dbReference>
<protein>
    <submittedName>
        <fullName evidence="2">Upstream-binding protein 1</fullName>
    </submittedName>
</protein>